<feature type="coiled-coil region" evidence="1">
    <location>
        <begin position="82"/>
        <end position="157"/>
    </location>
</feature>
<evidence type="ECO:0000313" key="3">
    <source>
        <dbReference type="EMBL" id="ACP36958.1"/>
    </source>
</evidence>
<dbReference type="InterPro" id="IPR009078">
    <property type="entry name" value="Ferritin-like_SF"/>
</dbReference>
<dbReference type="Proteomes" id="UP000001350">
    <property type="component" value="Chromosome"/>
</dbReference>
<dbReference type="SUPFAM" id="SSF47240">
    <property type="entry name" value="Ferritin-like"/>
    <property type="match status" value="2"/>
</dbReference>
<evidence type="ECO:0000256" key="1">
    <source>
        <dbReference type="SAM" id="Coils"/>
    </source>
</evidence>
<dbReference type="InterPro" id="IPR012347">
    <property type="entry name" value="Ferritin-like"/>
</dbReference>
<keyword evidence="1" id="KW-0175">Coiled coil</keyword>
<name>C3MTS4_SACI4</name>
<dbReference type="PROSITE" id="PS50905">
    <property type="entry name" value="FERRITIN_LIKE"/>
    <property type="match status" value="1"/>
</dbReference>
<feature type="domain" description="Ferritin-like diiron" evidence="2">
    <location>
        <begin position="6"/>
        <end position="136"/>
    </location>
</feature>
<dbReference type="EMBL" id="CP001400">
    <property type="protein sequence ID" value="ACP36958.1"/>
    <property type="molecule type" value="Genomic_DNA"/>
</dbReference>
<evidence type="ECO:0000313" key="4">
    <source>
        <dbReference type="Proteomes" id="UP000001350"/>
    </source>
</evidence>
<sequence>MQVFVMALGKETEMGLKELFKANAEDFMSLMLVAEKLEQLGKKEEAKALREKALVELGHAKAIFETLLKNQELRGVVGEMAKEEQEQHISEYNKVAMTAKQEGHEDIEKMLCSFADQEAKIAETIAKVSKVLNEMAKEEQEQHISEYNKVAMTAKQEGHEDIEKMLCTFAEQEAKISETIKSVAKAL</sequence>
<dbReference type="Gene3D" id="1.20.1260.10">
    <property type="match status" value="1"/>
</dbReference>
<organism evidence="3 4">
    <name type="scientific">Saccharolobus islandicus (strain M.14.25 / Kamchatka #1)</name>
    <name type="common">Sulfolobus islandicus</name>
    <dbReference type="NCBI Taxonomy" id="427317"/>
    <lineage>
        <taxon>Archaea</taxon>
        <taxon>Thermoproteota</taxon>
        <taxon>Thermoprotei</taxon>
        <taxon>Sulfolobales</taxon>
        <taxon>Sulfolobaceae</taxon>
        <taxon>Saccharolobus</taxon>
    </lineage>
</organism>
<dbReference type="KEGG" id="sia:M1425_0066"/>
<protein>
    <recommendedName>
        <fullName evidence="2">Ferritin-like diiron domain-containing protein</fullName>
    </recommendedName>
</protein>
<dbReference type="AlphaFoldDB" id="C3MTS4"/>
<dbReference type="HOGENOM" id="CLU_100475_0_0_2"/>
<reference evidence="3 4" key="1">
    <citation type="journal article" date="2009" name="Proc. Natl. Acad. Sci. U.S.A.">
        <title>Biogeography of the Sulfolobus islandicus pan-genome.</title>
        <authorList>
            <person name="Reno M.L."/>
            <person name="Held N.L."/>
            <person name="Fields C.J."/>
            <person name="Burke P.V."/>
            <person name="Whitaker R.J."/>
        </authorList>
    </citation>
    <scope>NUCLEOTIDE SEQUENCE [LARGE SCALE GENOMIC DNA]</scope>
    <source>
        <strain evidence="4">M.14.25 / Kamchatka #1</strain>
    </source>
</reference>
<dbReference type="InterPro" id="IPR009040">
    <property type="entry name" value="Ferritin-like_diiron"/>
</dbReference>
<evidence type="ECO:0000259" key="2">
    <source>
        <dbReference type="PROSITE" id="PS50905"/>
    </source>
</evidence>
<proteinExistence type="predicted"/>
<accession>C3MTS4</accession>
<gene>
    <name evidence="3" type="ordered locus">M1425_0066</name>
</gene>